<dbReference type="InterPro" id="IPR007401">
    <property type="entry name" value="DUF454"/>
</dbReference>
<gene>
    <name evidence="2" type="ORF">NO357_10380</name>
</gene>
<accession>A0AAE3WEL7</accession>
<dbReference type="Pfam" id="PF04304">
    <property type="entry name" value="DUF454"/>
    <property type="match status" value="1"/>
</dbReference>
<evidence type="ECO:0000256" key="1">
    <source>
        <dbReference type="SAM" id="Phobius"/>
    </source>
</evidence>
<feature type="transmembrane region" description="Helical" evidence="1">
    <location>
        <begin position="72"/>
        <end position="89"/>
    </location>
</feature>
<dbReference type="RefSeq" id="WP_306735592.1">
    <property type="nucleotide sequence ID" value="NZ_JANHAX010000003.1"/>
</dbReference>
<name>A0AAE3WEL7_9RHOB</name>
<proteinExistence type="predicted"/>
<keyword evidence="1" id="KW-0812">Transmembrane</keyword>
<protein>
    <submittedName>
        <fullName evidence="2">YbaN family protein</fullName>
    </submittedName>
</protein>
<dbReference type="AlphaFoldDB" id="A0AAE3WEL7"/>
<keyword evidence="1" id="KW-1133">Transmembrane helix</keyword>
<dbReference type="Proteomes" id="UP001226762">
    <property type="component" value="Unassembled WGS sequence"/>
</dbReference>
<dbReference type="PIRSF" id="PIRSF016789">
    <property type="entry name" value="DUF454"/>
    <property type="match status" value="1"/>
</dbReference>
<dbReference type="EMBL" id="JANHAX010000003">
    <property type="protein sequence ID" value="MDQ2090302.1"/>
    <property type="molecule type" value="Genomic_DNA"/>
</dbReference>
<evidence type="ECO:0000313" key="3">
    <source>
        <dbReference type="Proteomes" id="UP001226762"/>
    </source>
</evidence>
<feature type="transmembrane region" description="Helical" evidence="1">
    <location>
        <begin position="6"/>
        <end position="39"/>
    </location>
</feature>
<keyword evidence="1" id="KW-0472">Membrane</keyword>
<organism evidence="2 3">
    <name type="scientific">Marimonas arenosa</name>
    <dbReference type="NCBI Taxonomy" id="1795305"/>
    <lineage>
        <taxon>Bacteria</taxon>
        <taxon>Pseudomonadati</taxon>
        <taxon>Pseudomonadota</taxon>
        <taxon>Alphaproteobacteria</taxon>
        <taxon>Rhodobacterales</taxon>
        <taxon>Paracoccaceae</taxon>
        <taxon>Marimonas</taxon>
    </lineage>
</organism>
<comment type="caution">
    <text evidence="2">The sequence shown here is derived from an EMBL/GenBank/DDBJ whole genome shotgun (WGS) entry which is preliminary data.</text>
</comment>
<sequence>MQFIWAALGLVCVGLGLIGIVLPILPTVPFMLLAAFLFARSSERLHNWLLSHPTFGPPIVDWQMRGAINPRVKRVATLSIAAVFGISLALGLKLWLLALQAAILSAVLTFIWTRPNF</sequence>
<reference evidence="2" key="2">
    <citation type="submission" date="2023-02" db="EMBL/GenBank/DDBJ databases">
        <title>'Rhodoalgimonas zhirmunskyi' gen. nov., isolated from a red alga.</title>
        <authorList>
            <person name="Nedashkovskaya O.I."/>
            <person name="Otstavnykh N.Y."/>
            <person name="Bystritskaya E.P."/>
            <person name="Balabanova L.A."/>
            <person name="Isaeva M.P."/>
        </authorList>
    </citation>
    <scope>NUCLEOTIDE SEQUENCE</scope>
    <source>
        <strain evidence="2">KCTC 52189</strain>
    </source>
</reference>
<dbReference type="PANTHER" id="PTHR35813">
    <property type="entry name" value="INNER MEMBRANE PROTEIN YBAN"/>
    <property type="match status" value="1"/>
</dbReference>
<reference evidence="2" key="1">
    <citation type="submission" date="2022-07" db="EMBL/GenBank/DDBJ databases">
        <authorList>
            <person name="Otstavnykh N."/>
            <person name="Isaeva M."/>
            <person name="Bystritskaya E."/>
        </authorList>
    </citation>
    <scope>NUCLEOTIDE SEQUENCE</scope>
    <source>
        <strain evidence="2">KCTC 52189</strain>
    </source>
</reference>
<feature type="transmembrane region" description="Helical" evidence="1">
    <location>
        <begin position="95"/>
        <end position="113"/>
    </location>
</feature>
<dbReference type="PANTHER" id="PTHR35813:SF1">
    <property type="entry name" value="INNER MEMBRANE PROTEIN YBAN"/>
    <property type="match status" value="1"/>
</dbReference>
<dbReference type="GO" id="GO:0005886">
    <property type="term" value="C:plasma membrane"/>
    <property type="evidence" value="ECO:0007669"/>
    <property type="project" value="TreeGrafter"/>
</dbReference>
<evidence type="ECO:0000313" key="2">
    <source>
        <dbReference type="EMBL" id="MDQ2090302.1"/>
    </source>
</evidence>
<keyword evidence="3" id="KW-1185">Reference proteome</keyword>